<accession>A0A5C4LSD4</accession>
<dbReference type="InterPro" id="IPR036291">
    <property type="entry name" value="NAD(P)-bd_dom_sf"/>
</dbReference>
<feature type="transmembrane region" description="Helical" evidence="2">
    <location>
        <begin position="90"/>
        <end position="111"/>
    </location>
</feature>
<keyword evidence="2" id="KW-1133">Transmembrane helix</keyword>
<name>A0A5C4LSD4_9PSEU</name>
<dbReference type="RefSeq" id="WP_139099550.1">
    <property type="nucleotide sequence ID" value="NZ_VDFW01000030.1"/>
</dbReference>
<keyword evidence="2" id="KW-0812">Transmembrane</keyword>
<dbReference type="PANTHER" id="PTHR43318">
    <property type="entry name" value="UDP-N-ACETYLGLUCOSAMINE 4,6-DEHYDRATASE"/>
    <property type="match status" value="1"/>
</dbReference>
<dbReference type="Pfam" id="PF13727">
    <property type="entry name" value="CoA_binding_3"/>
    <property type="match status" value="1"/>
</dbReference>
<evidence type="ECO:0000313" key="4">
    <source>
        <dbReference type="EMBL" id="TNC21880.1"/>
    </source>
</evidence>
<dbReference type="Gene3D" id="3.40.50.720">
    <property type="entry name" value="NAD(P)-binding Rossmann-like Domain"/>
    <property type="match status" value="2"/>
</dbReference>
<dbReference type="OrthoDB" id="9803111at2"/>
<dbReference type="EMBL" id="VDFW01000030">
    <property type="protein sequence ID" value="TNC21880.1"/>
    <property type="molecule type" value="Genomic_DNA"/>
</dbReference>
<sequence length="633" mass="66526">MAAISTHHEPRSPGRRWLLRGAAAVFDAGAIATALTLAAWLRFDFDLTHVDLDGLLWTVTAAISVLWSAGIATCLYFGRHPVGSLDDALAVARVNGVAGLALFVLVCLSATPPVPRSVPLTATPFAVAIALVPRLAIRSRRARQGRPDRVSARRAIVYGAGPRGQELVRAMLSGSAGDVLPIAVLDDDPARRNSRIAGVAVRGTGRDLAAVAEATGAQVLVVALTDPGPDQMSVVLTAARTAGIEVKTPPLPHELLRPWACPRDLRDLDVAELLGRRQVDTDVEAIAGYLAGKRVLVTGAGGSIGSELCRQLHRFDPAQVLMLDRDESALHAVQLSMHARARLDAPEVILADIRDAGTVRAVLLDRRPDVVFHAAALKHLPVLERHPAEAWKTNVLGTLTLLGAARLAGVEVFVNISTDKAANPVSVLGRSKRIGERLVADAARRAAGTYLSVRFGNVLGSRGSVLTTFAGQLATGRPVTVTHPEATRFFMTVPEAVQLVIQAAAIGSSGEALVLDMGEPARITDLAQLLMTICGKRSPIIFTGLSKGEKVHEELFGDGEVDHRPVHPAISHIAVPPLAPETLRARAAVLGHARAMAVLVAERAVTAPGENGAVRTDVPAPLGAGAALEGGRG</sequence>
<dbReference type="SUPFAM" id="SSF53335">
    <property type="entry name" value="S-adenosyl-L-methionine-dependent methyltransferases"/>
    <property type="match status" value="1"/>
</dbReference>
<dbReference type="SUPFAM" id="SSF51735">
    <property type="entry name" value="NAD(P)-binding Rossmann-fold domains"/>
    <property type="match status" value="1"/>
</dbReference>
<dbReference type="Proteomes" id="UP000305546">
    <property type="component" value="Unassembled WGS sequence"/>
</dbReference>
<keyword evidence="2" id="KW-0472">Membrane</keyword>
<feature type="transmembrane region" description="Helical" evidence="2">
    <location>
        <begin position="55"/>
        <end position="78"/>
    </location>
</feature>
<evidence type="ECO:0000256" key="1">
    <source>
        <dbReference type="ARBA" id="ARBA00007430"/>
    </source>
</evidence>
<reference evidence="4 5" key="1">
    <citation type="submission" date="2019-06" db="EMBL/GenBank/DDBJ databases">
        <title>Amycolatopsis alkalitolerans sp. nov., isolated from Gastrodia elata Blume.</title>
        <authorList>
            <person name="Narsing Rao M.P."/>
            <person name="Li W.J."/>
        </authorList>
    </citation>
    <scope>NUCLEOTIDE SEQUENCE [LARGE SCALE GENOMIC DNA]</scope>
    <source>
        <strain evidence="4 5">SYSUP0005</strain>
    </source>
</reference>
<evidence type="ECO:0000259" key="3">
    <source>
        <dbReference type="Pfam" id="PF02719"/>
    </source>
</evidence>
<gene>
    <name evidence="4" type="ORF">FG385_26705</name>
</gene>
<evidence type="ECO:0000256" key="2">
    <source>
        <dbReference type="SAM" id="Phobius"/>
    </source>
</evidence>
<feature type="domain" description="Polysaccharide biosynthesis protein CapD-like" evidence="3">
    <location>
        <begin position="295"/>
        <end position="573"/>
    </location>
</feature>
<evidence type="ECO:0000313" key="5">
    <source>
        <dbReference type="Proteomes" id="UP000305546"/>
    </source>
</evidence>
<organism evidence="4 5">
    <name type="scientific">Amycolatopsis alkalitolerans</name>
    <dbReference type="NCBI Taxonomy" id="2547244"/>
    <lineage>
        <taxon>Bacteria</taxon>
        <taxon>Bacillati</taxon>
        <taxon>Actinomycetota</taxon>
        <taxon>Actinomycetes</taxon>
        <taxon>Pseudonocardiales</taxon>
        <taxon>Pseudonocardiaceae</taxon>
        <taxon>Amycolatopsis</taxon>
    </lineage>
</organism>
<proteinExistence type="inferred from homology"/>
<comment type="similarity">
    <text evidence="1">Belongs to the polysaccharide synthase family.</text>
</comment>
<keyword evidence="5" id="KW-1185">Reference proteome</keyword>
<dbReference type="InterPro" id="IPR029063">
    <property type="entry name" value="SAM-dependent_MTases_sf"/>
</dbReference>
<dbReference type="AlphaFoldDB" id="A0A5C4LSD4"/>
<dbReference type="Pfam" id="PF02719">
    <property type="entry name" value="Polysacc_synt_2"/>
    <property type="match status" value="1"/>
</dbReference>
<dbReference type="CDD" id="cd05237">
    <property type="entry name" value="UDP_invert_4-6DH_SDR_e"/>
    <property type="match status" value="1"/>
</dbReference>
<dbReference type="InterPro" id="IPR003869">
    <property type="entry name" value="Polysac_CapD-like"/>
</dbReference>
<feature type="transmembrane region" description="Helical" evidence="2">
    <location>
        <begin position="21"/>
        <end position="43"/>
    </location>
</feature>
<protein>
    <submittedName>
        <fullName evidence="4">Polysaccharide biosynthesis protein</fullName>
    </submittedName>
</protein>
<dbReference type="InterPro" id="IPR051203">
    <property type="entry name" value="Polysaccharide_Synthase-Rel"/>
</dbReference>
<comment type="caution">
    <text evidence="4">The sequence shown here is derived from an EMBL/GenBank/DDBJ whole genome shotgun (WGS) entry which is preliminary data.</text>
</comment>
<dbReference type="PANTHER" id="PTHR43318:SF1">
    <property type="entry name" value="POLYSACCHARIDE BIOSYNTHESIS PROTEIN EPSC-RELATED"/>
    <property type="match status" value="1"/>
</dbReference>